<feature type="region of interest" description="Disordered" evidence="6">
    <location>
        <begin position="219"/>
        <end position="314"/>
    </location>
</feature>
<feature type="compositionally biased region" description="Polar residues" evidence="6">
    <location>
        <begin position="298"/>
        <end position="314"/>
    </location>
</feature>
<dbReference type="InterPro" id="IPR046347">
    <property type="entry name" value="bZIP_sf"/>
</dbReference>
<evidence type="ECO:0000256" key="1">
    <source>
        <dbReference type="ARBA" id="ARBA00006079"/>
    </source>
</evidence>
<dbReference type="SMART" id="SM00338">
    <property type="entry name" value="BRLZ"/>
    <property type="match status" value="1"/>
</dbReference>
<keyword evidence="4" id="KW-0804">Transcription</keyword>
<sequence length="355" mass="38943">MAQTVGTFVQDSLMVVESGTLGGAHSFGAEAVSILDSQTFHLPGTEAKASCSCDEDSNVNARRKRDLTPSERKDDSYWDKRKKNNEAAKRSREKRRANDLVLERRVLGLLEENAHLKAELLAVRFRFGLIKDPSDVSILSLSASSCTHPRSYQTDGPSCSSSSRQVHPQPLKQAAGSLSTHCVPPESNISPTGCSEVGNTSCKDECCRSSQPHLACEEVTESQHTNRQDSPEGLKNLPHKLRFKSPPGGELPPSPDSRLGGRPAEPNVQVKNQQQVGWDGPAETRTPYSREEARGGFRQQNQSSPFDPFPQNSNYECSTDEVSLRSQISCLSQEVAQLKKLLSQQLPSKMVSNPD</sequence>
<feature type="region of interest" description="Disordered" evidence="6">
    <location>
        <begin position="62"/>
        <end position="94"/>
    </location>
</feature>
<evidence type="ECO:0000259" key="7">
    <source>
        <dbReference type="PROSITE" id="PS50217"/>
    </source>
</evidence>
<dbReference type="PANTHER" id="PTHR15284:SF6">
    <property type="entry name" value="HYPOTHETICAL LOC799271-RELATED"/>
    <property type="match status" value="1"/>
</dbReference>
<feature type="compositionally biased region" description="Basic and acidic residues" evidence="6">
    <location>
        <begin position="66"/>
        <end position="94"/>
    </location>
</feature>
<evidence type="ECO:0000256" key="3">
    <source>
        <dbReference type="ARBA" id="ARBA00023125"/>
    </source>
</evidence>
<keyword evidence="2" id="KW-0805">Transcription regulation</keyword>
<reference evidence="8" key="1">
    <citation type="submission" date="2016-05" db="EMBL/GenBank/DDBJ databases">
        <authorList>
            <person name="Lavstsen T."/>
            <person name="Jespersen J.S."/>
        </authorList>
    </citation>
    <scope>NUCLEOTIDE SEQUENCE</scope>
    <source>
        <tissue evidence="8">Brain</tissue>
    </source>
</reference>
<dbReference type="InterPro" id="IPR004827">
    <property type="entry name" value="bZIP"/>
</dbReference>
<dbReference type="InterPro" id="IPR047229">
    <property type="entry name" value="NFIL3-like"/>
</dbReference>
<feature type="compositionally biased region" description="Polar residues" evidence="6">
    <location>
        <begin position="146"/>
        <end position="166"/>
    </location>
</feature>
<dbReference type="GO" id="GO:0003700">
    <property type="term" value="F:DNA-binding transcription factor activity"/>
    <property type="evidence" value="ECO:0007669"/>
    <property type="project" value="InterPro"/>
</dbReference>
<dbReference type="SUPFAM" id="SSF57959">
    <property type="entry name" value="Leucine zipper domain"/>
    <property type="match status" value="1"/>
</dbReference>
<dbReference type="GO" id="GO:0003677">
    <property type="term" value="F:DNA binding"/>
    <property type="evidence" value="ECO:0007669"/>
    <property type="project" value="UniProtKB-KW"/>
</dbReference>
<evidence type="ECO:0000256" key="6">
    <source>
        <dbReference type="SAM" id="MobiDB-lite"/>
    </source>
</evidence>
<dbReference type="Pfam" id="PF07716">
    <property type="entry name" value="bZIP_2"/>
    <property type="match status" value="1"/>
</dbReference>
<dbReference type="FunFam" id="1.20.5.170:FF:000025">
    <property type="entry name" value="nuclear factor interleukin-3-regulated protein-like"/>
    <property type="match status" value="1"/>
</dbReference>
<feature type="domain" description="BZIP" evidence="7">
    <location>
        <begin position="74"/>
        <end position="124"/>
    </location>
</feature>
<comment type="similarity">
    <text evidence="1">Belongs to the bZIP family. NFIL3 subfamily.</text>
</comment>
<reference evidence="8" key="2">
    <citation type="submission" date="2016-06" db="EMBL/GenBank/DDBJ databases">
        <title>The genome of a short-lived fish provides insights into sex chromosome evolution and the genetic control of aging.</title>
        <authorList>
            <person name="Reichwald K."/>
            <person name="Felder M."/>
            <person name="Petzold A."/>
            <person name="Koch P."/>
            <person name="Groth M."/>
            <person name="Platzer M."/>
        </authorList>
    </citation>
    <scope>NUCLEOTIDE SEQUENCE</scope>
    <source>
        <tissue evidence="8">Brain</tissue>
    </source>
</reference>
<evidence type="ECO:0000256" key="2">
    <source>
        <dbReference type="ARBA" id="ARBA00023015"/>
    </source>
</evidence>
<dbReference type="GO" id="GO:0007623">
    <property type="term" value="P:circadian rhythm"/>
    <property type="evidence" value="ECO:0007669"/>
    <property type="project" value="TreeGrafter"/>
</dbReference>
<protein>
    <submittedName>
        <fullName evidence="8">Nuclear factor, interleukin 3 regulated, member 6</fullName>
    </submittedName>
</protein>
<keyword evidence="5" id="KW-0539">Nucleus</keyword>
<dbReference type="GO" id="GO:0005634">
    <property type="term" value="C:nucleus"/>
    <property type="evidence" value="ECO:0007669"/>
    <property type="project" value="TreeGrafter"/>
</dbReference>
<keyword evidence="3" id="KW-0238">DNA-binding</keyword>
<dbReference type="EMBL" id="HAEF01007988">
    <property type="protein sequence ID" value="SBR45748.1"/>
    <property type="molecule type" value="Transcribed_RNA"/>
</dbReference>
<name>A0A1A8LMI1_9TELE</name>
<dbReference type="PROSITE" id="PS50217">
    <property type="entry name" value="BZIP"/>
    <property type="match status" value="1"/>
</dbReference>
<evidence type="ECO:0000256" key="5">
    <source>
        <dbReference type="ARBA" id="ARBA00023242"/>
    </source>
</evidence>
<evidence type="ECO:0000256" key="4">
    <source>
        <dbReference type="ARBA" id="ARBA00023163"/>
    </source>
</evidence>
<dbReference type="Gene3D" id="1.20.5.170">
    <property type="match status" value="1"/>
</dbReference>
<gene>
    <name evidence="8" type="primary">NFIL3-6</name>
</gene>
<dbReference type="InterPro" id="IPR047106">
    <property type="entry name" value="NFIL3-like_bZIP"/>
</dbReference>
<dbReference type="PANTHER" id="PTHR15284">
    <property type="entry name" value="NUCLEAR FACTOR INTERLEUKIN-3-REGULATED PROTEIN"/>
    <property type="match status" value="1"/>
</dbReference>
<accession>A0A1A8LMI1</accession>
<evidence type="ECO:0000313" key="8">
    <source>
        <dbReference type="EMBL" id="SBR45748.1"/>
    </source>
</evidence>
<organism evidence="8">
    <name type="scientific">Nothobranchius pienaari</name>
    <dbReference type="NCBI Taxonomy" id="704102"/>
    <lineage>
        <taxon>Eukaryota</taxon>
        <taxon>Metazoa</taxon>
        <taxon>Chordata</taxon>
        <taxon>Craniata</taxon>
        <taxon>Vertebrata</taxon>
        <taxon>Euteleostomi</taxon>
        <taxon>Actinopterygii</taxon>
        <taxon>Neopterygii</taxon>
        <taxon>Teleostei</taxon>
        <taxon>Neoteleostei</taxon>
        <taxon>Acanthomorphata</taxon>
        <taxon>Ovalentaria</taxon>
        <taxon>Atherinomorphae</taxon>
        <taxon>Cyprinodontiformes</taxon>
        <taxon>Nothobranchiidae</taxon>
        <taxon>Nothobranchius</taxon>
    </lineage>
</organism>
<dbReference type="PROSITE" id="PS00036">
    <property type="entry name" value="BZIP_BASIC"/>
    <property type="match status" value="1"/>
</dbReference>
<feature type="region of interest" description="Disordered" evidence="6">
    <location>
        <begin position="146"/>
        <end position="194"/>
    </location>
</feature>
<dbReference type="AlphaFoldDB" id="A0A1A8LMI1"/>
<proteinExistence type="inferred from homology"/>
<dbReference type="CDD" id="cd14694">
    <property type="entry name" value="bZIP_NFIL3"/>
    <property type="match status" value="1"/>
</dbReference>